<proteinExistence type="predicted"/>
<dbReference type="Proteomes" id="UP000095541">
    <property type="component" value="Unassembled WGS sequence"/>
</dbReference>
<sequence length="126" mass="14137">MEENEFAKLKDGNWVLHKGISKKIKKHVFKAGDAAFVIFKGESIAVSRNDITPIPLSDTLLLKNGFVFDRKCNFYSKNNEKIYVSIAHDPNLLIGDGATTIEGNNNVHTLQNAYFTITQKELPITL</sequence>
<organism evidence="1 2">
    <name type="scientific">Bacteroides thetaiotaomicron</name>
    <dbReference type="NCBI Taxonomy" id="818"/>
    <lineage>
        <taxon>Bacteria</taxon>
        <taxon>Pseudomonadati</taxon>
        <taxon>Bacteroidota</taxon>
        <taxon>Bacteroidia</taxon>
        <taxon>Bacteroidales</taxon>
        <taxon>Bacteroidaceae</taxon>
        <taxon>Bacteroides</taxon>
    </lineage>
</organism>
<accession>A0A174UQC1</accession>
<protein>
    <submittedName>
        <fullName evidence="1">Uncharacterized protein</fullName>
    </submittedName>
</protein>
<dbReference type="EMBL" id="CZBI01000004">
    <property type="protein sequence ID" value="CUQ23071.1"/>
    <property type="molecule type" value="Genomic_DNA"/>
</dbReference>
<gene>
    <name evidence="1" type="ORF">ERS852557_03089</name>
</gene>
<evidence type="ECO:0000313" key="2">
    <source>
        <dbReference type="Proteomes" id="UP000095541"/>
    </source>
</evidence>
<evidence type="ECO:0000313" key="1">
    <source>
        <dbReference type="EMBL" id="CUQ23071.1"/>
    </source>
</evidence>
<reference evidence="1 2" key="1">
    <citation type="submission" date="2015-09" db="EMBL/GenBank/DDBJ databases">
        <authorList>
            <consortium name="Pathogen Informatics"/>
        </authorList>
    </citation>
    <scope>NUCLEOTIDE SEQUENCE [LARGE SCALE GENOMIC DNA]</scope>
    <source>
        <strain evidence="1 2">2789STDY5834945</strain>
    </source>
</reference>
<name>A0A174UQC1_BACT4</name>
<dbReference type="AlphaFoldDB" id="A0A174UQC1"/>
<dbReference type="RefSeq" id="WP_055219884.1">
    <property type="nucleotide sequence ID" value="NZ_CZBI01000004.1"/>
</dbReference>